<name>A0ABV5KVA3_9BACL</name>
<gene>
    <name evidence="2" type="ORF">ACFFSY_24745</name>
</gene>
<dbReference type="SMART" id="SM00267">
    <property type="entry name" value="GGDEF"/>
    <property type="match status" value="1"/>
</dbReference>
<accession>A0ABV5KVA3</accession>
<dbReference type="SUPFAM" id="SSF55073">
    <property type="entry name" value="Nucleotide cyclase"/>
    <property type="match status" value="1"/>
</dbReference>
<dbReference type="InterPro" id="IPR029787">
    <property type="entry name" value="Nucleotide_cyclase"/>
</dbReference>
<keyword evidence="2" id="KW-0808">Transferase</keyword>
<proteinExistence type="predicted"/>
<dbReference type="PROSITE" id="PS50887">
    <property type="entry name" value="GGDEF"/>
    <property type="match status" value="1"/>
</dbReference>
<organism evidence="2 3">
    <name type="scientific">Paenibacillus aurantiacus</name>
    <dbReference type="NCBI Taxonomy" id="1936118"/>
    <lineage>
        <taxon>Bacteria</taxon>
        <taxon>Bacillati</taxon>
        <taxon>Bacillota</taxon>
        <taxon>Bacilli</taxon>
        <taxon>Bacillales</taxon>
        <taxon>Paenibacillaceae</taxon>
        <taxon>Paenibacillus</taxon>
    </lineage>
</organism>
<dbReference type="InterPro" id="IPR043128">
    <property type="entry name" value="Rev_trsase/Diguanyl_cyclase"/>
</dbReference>
<dbReference type="InterPro" id="IPR000160">
    <property type="entry name" value="GGDEF_dom"/>
</dbReference>
<dbReference type="Proteomes" id="UP001589747">
    <property type="component" value="Unassembled WGS sequence"/>
</dbReference>
<dbReference type="Gene3D" id="3.30.70.270">
    <property type="match status" value="1"/>
</dbReference>
<dbReference type="RefSeq" id="WP_377499154.1">
    <property type="nucleotide sequence ID" value="NZ_JBHMDO010000039.1"/>
</dbReference>
<dbReference type="SUPFAM" id="SSF48452">
    <property type="entry name" value="TPR-like"/>
    <property type="match status" value="2"/>
</dbReference>
<dbReference type="PANTHER" id="PTHR45138:SF9">
    <property type="entry name" value="DIGUANYLATE CYCLASE DGCM-RELATED"/>
    <property type="match status" value="1"/>
</dbReference>
<comment type="caution">
    <text evidence="2">The sequence shown here is derived from an EMBL/GenBank/DDBJ whole genome shotgun (WGS) entry which is preliminary data.</text>
</comment>
<dbReference type="InterPro" id="IPR050469">
    <property type="entry name" value="Diguanylate_Cyclase"/>
</dbReference>
<evidence type="ECO:0000259" key="1">
    <source>
        <dbReference type="PROSITE" id="PS50887"/>
    </source>
</evidence>
<keyword evidence="3" id="KW-1185">Reference proteome</keyword>
<evidence type="ECO:0000313" key="3">
    <source>
        <dbReference type="Proteomes" id="UP001589747"/>
    </source>
</evidence>
<dbReference type="Pfam" id="PF00990">
    <property type="entry name" value="GGDEF"/>
    <property type="match status" value="1"/>
</dbReference>
<evidence type="ECO:0000313" key="2">
    <source>
        <dbReference type="EMBL" id="MFB9329157.1"/>
    </source>
</evidence>
<dbReference type="GO" id="GO:0052621">
    <property type="term" value="F:diguanylate cyclase activity"/>
    <property type="evidence" value="ECO:0007669"/>
    <property type="project" value="UniProtKB-EC"/>
</dbReference>
<sequence length="566" mass="63768">MQLHFDRCPQCKITIGWSEHQAESDRCPYCFTPIGQDWRRTAEAERLPLRTPEDYGRLLDDLEVIHYEDIEMAMRVGQAACELTCADLTPAYNKRAQLIQANAAMRAGDLAEAGQTIRRIKAWAERNQDMAVLARSCRHLSGFFFRLGDMSSALEHALHSLEYLPEGALPQTRGNHLMLLALTLDANGEYEEARRRFEEIMAINAAIHHVQQEMYVLNNMAYTRCEAGDIEEAERLSTRMVAFAKRHDITLVPAHLDTIARIELVAGRPAEAERTLLPLLDAYRDGRKLGDLFAIFECQITVAEAQRLQGHYDHAQETLDEARDNCMRHGFQGFLVRIRLEQAQLYAAMDRYKEAYEEYRGYHADADELRSSEREARSRILHAVFETEEARRSSERFREMAQRDPLTGLYNRRVIADRLDAVLMTATHGQDVTVVLVDVDHFKRINDTFSHGTGDQVLVHFAKILDAAAIDPAKAARLGGEEFLLICPGYDARKGIEFAERLGEAIRSADWSGIERGLAITASLGVCTAAAGMATSAELLAEADRNLYAAKRGGRDKVVASRIGEE</sequence>
<dbReference type="NCBIfam" id="TIGR00254">
    <property type="entry name" value="GGDEF"/>
    <property type="match status" value="1"/>
</dbReference>
<keyword evidence="2" id="KW-0548">Nucleotidyltransferase</keyword>
<feature type="domain" description="GGDEF" evidence="1">
    <location>
        <begin position="430"/>
        <end position="563"/>
    </location>
</feature>
<dbReference type="CDD" id="cd01949">
    <property type="entry name" value="GGDEF"/>
    <property type="match status" value="1"/>
</dbReference>
<dbReference type="Gene3D" id="1.25.40.10">
    <property type="entry name" value="Tetratricopeptide repeat domain"/>
    <property type="match status" value="2"/>
</dbReference>
<reference evidence="2 3" key="1">
    <citation type="submission" date="2024-09" db="EMBL/GenBank/DDBJ databases">
        <authorList>
            <person name="Sun Q."/>
            <person name="Mori K."/>
        </authorList>
    </citation>
    <scope>NUCLEOTIDE SEQUENCE [LARGE SCALE GENOMIC DNA]</scope>
    <source>
        <strain evidence="2 3">TISTR 2452</strain>
    </source>
</reference>
<protein>
    <submittedName>
        <fullName evidence="2">Diguanylate cyclase</fullName>
        <ecNumber evidence="2">2.7.7.65</ecNumber>
    </submittedName>
</protein>
<dbReference type="EMBL" id="JBHMDO010000039">
    <property type="protein sequence ID" value="MFB9329157.1"/>
    <property type="molecule type" value="Genomic_DNA"/>
</dbReference>
<dbReference type="EC" id="2.7.7.65" evidence="2"/>
<dbReference type="InterPro" id="IPR011990">
    <property type="entry name" value="TPR-like_helical_dom_sf"/>
</dbReference>
<dbReference type="PANTHER" id="PTHR45138">
    <property type="entry name" value="REGULATORY COMPONENTS OF SENSORY TRANSDUCTION SYSTEM"/>
    <property type="match status" value="1"/>
</dbReference>